<dbReference type="AlphaFoldDB" id="A0A4P6P1Y5"/>
<sequence>MRVMFVDDERMILSGLKRAFFRNDWQIYYADSAELALKLLQKQAVDFVVSDMRMPGLDGAALLTKVADLYPQTVRIILSGHSDEEASKRASFVAHQWLSKPCQPQHIEALLNQIYKTRNALPNQRVQQVVGEIKSLPAAPRVYMQINAFIKEDATDMQKISTIIAQEPALVAKILQLTNTSFFANAKHVESLTEAITRLGLELVCSIVMAAETYSQLDDNSGFSVSDEQKHCLSTARFAATMVEPGIRQEAVLVGLLHNIGKFILYKVSPDAMAEYLQRCKADDDNIALEHELFHTDHTQLAGYLLHLWNFSYSLIENIVLHHSPEKLMASHFGSGAAVYVASRLLRRQPIEPAFIEHFALADKLEKWQSQVTKYN</sequence>
<dbReference type="SUPFAM" id="SSF52172">
    <property type="entry name" value="CheY-like"/>
    <property type="match status" value="1"/>
</dbReference>
<organism evidence="4 5">
    <name type="scientific">Litorilituus sediminis</name>
    <dbReference type="NCBI Taxonomy" id="718192"/>
    <lineage>
        <taxon>Bacteria</taxon>
        <taxon>Pseudomonadati</taxon>
        <taxon>Pseudomonadota</taxon>
        <taxon>Gammaproteobacteria</taxon>
        <taxon>Alteromonadales</taxon>
        <taxon>Colwelliaceae</taxon>
        <taxon>Litorilituus</taxon>
    </lineage>
</organism>
<dbReference type="OrthoDB" id="5755654at2"/>
<dbReference type="PIRSF" id="PIRSF036883">
    <property type="entry name" value="RR_HD-GYP_mod"/>
    <property type="match status" value="1"/>
</dbReference>
<name>A0A4P6P1Y5_9GAMM</name>
<feature type="modified residue" description="4-aspartylphosphate" evidence="1">
    <location>
        <position position="51"/>
    </location>
</feature>
<accession>A0A4P6P1Y5</accession>
<dbReference type="InterPro" id="IPR011006">
    <property type="entry name" value="CheY-like_superfamily"/>
</dbReference>
<dbReference type="SMART" id="SM00448">
    <property type="entry name" value="REC"/>
    <property type="match status" value="1"/>
</dbReference>
<dbReference type="PANTHER" id="PTHR33525:SF6">
    <property type="entry name" value="HDOD DOMAIN-CONTAINING PROTEIN"/>
    <property type="match status" value="1"/>
</dbReference>
<dbReference type="PROSITE" id="PS51833">
    <property type="entry name" value="HDOD"/>
    <property type="match status" value="1"/>
</dbReference>
<dbReference type="PANTHER" id="PTHR33525">
    <property type="match status" value="1"/>
</dbReference>
<dbReference type="Proteomes" id="UP000290244">
    <property type="component" value="Chromosome"/>
</dbReference>
<dbReference type="CDD" id="cd17569">
    <property type="entry name" value="REC_HupR-like"/>
    <property type="match status" value="1"/>
</dbReference>
<keyword evidence="1" id="KW-0597">Phosphoprotein</keyword>
<dbReference type="KEGG" id="lsd:EMK97_04495"/>
<evidence type="ECO:0000259" key="2">
    <source>
        <dbReference type="PROSITE" id="PS50110"/>
    </source>
</evidence>
<gene>
    <name evidence="4" type="ORF">EMK97_04495</name>
</gene>
<feature type="domain" description="Response regulatory" evidence="2">
    <location>
        <begin position="2"/>
        <end position="115"/>
    </location>
</feature>
<keyword evidence="5" id="KW-1185">Reference proteome</keyword>
<dbReference type="PROSITE" id="PS50110">
    <property type="entry name" value="RESPONSE_REGULATORY"/>
    <property type="match status" value="1"/>
</dbReference>
<dbReference type="InterPro" id="IPR001789">
    <property type="entry name" value="Sig_transdc_resp-reg_receiver"/>
</dbReference>
<evidence type="ECO:0000313" key="4">
    <source>
        <dbReference type="EMBL" id="QBG35044.1"/>
    </source>
</evidence>
<dbReference type="InterPro" id="IPR013976">
    <property type="entry name" value="HDOD"/>
</dbReference>
<proteinExistence type="predicted"/>
<evidence type="ECO:0000259" key="3">
    <source>
        <dbReference type="PROSITE" id="PS51833"/>
    </source>
</evidence>
<evidence type="ECO:0000256" key="1">
    <source>
        <dbReference type="PROSITE-ProRule" id="PRU00169"/>
    </source>
</evidence>
<dbReference type="SUPFAM" id="SSF109604">
    <property type="entry name" value="HD-domain/PDEase-like"/>
    <property type="match status" value="1"/>
</dbReference>
<dbReference type="InterPro" id="IPR052340">
    <property type="entry name" value="RNase_Y/CdgJ"/>
</dbReference>
<reference evidence="4 5" key="1">
    <citation type="submission" date="2018-12" db="EMBL/GenBank/DDBJ databases">
        <title>Complete genome of Litorilituus sediminis.</title>
        <authorList>
            <person name="Liu A."/>
            <person name="Rong J."/>
        </authorList>
    </citation>
    <scope>NUCLEOTIDE SEQUENCE [LARGE SCALE GENOMIC DNA]</scope>
    <source>
        <strain evidence="4 5">JCM 17549</strain>
    </source>
</reference>
<dbReference type="Pfam" id="PF08668">
    <property type="entry name" value="HDOD"/>
    <property type="match status" value="1"/>
</dbReference>
<protein>
    <submittedName>
        <fullName evidence="4">HDOD domain-containing protein</fullName>
    </submittedName>
</protein>
<dbReference type="EMBL" id="CP034759">
    <property type="protein sequence ID" value="QBG35044.1"/>
    <property type="molecule type" value="Genomic_DNA"/>
</dbReference>
<dbReference type="Gene3D" id="1.10.3210.10">
    <property type="entry name" value="Hypothetical protein af1432"/>
    <property type="match status" value="1"/>
</dbReference>
<dbReference type="Gene3D" id="3.40.50.2300">
    <property type="match status" value="1"/>
</dbReference>
<dbReference type="Pfam" id="PF00072">
    <property type="entry name" value="Response_reg"/>
    <property type="match status" value="1"/>
</dbReference>
<evidence type="ECO:0000313" key="5">
    <source>
        <dbReference type="Proteomes" id="UP000290244"/>
    </source>
</evidence>
<feature type="domain" description="HDOD" evidence="3">
    <location>
        <begin position="136"/>
        <end position="325"/>
    </location>
</feature>
<dbReference type="InterPro" id="IPR014626">
    <property type="entry name" value="Sig_transdc_resp-reg_put"/>
</dbReference>
<dbReference type="RefSeq" id="WP_130599837.1">
    <property type="nucleotide sequence ID" value="NZ_CP034759.1"/>
</dbReference>
<dbReference type="GO" id="GO:0000160">
    <property type="term" value="P:phosphorelay signal transduction system"/>
    <property type="evidence" value="ECO:0007669"/>
    <property type="project" value="InterPro"/>
</dbReference>